<evidence type="ECO:0000313" key="3">
    <source>
        <dbReference type="EMBL" id="SDP46875.1"/>
    </source>
</evidence>
<name>A0A1H0SZC0_9ACTN</name>
<dbReference type="Pfam" id="PF02585">
    <property type="entry name" value="PIG-L"/>
    <property type="match status" value="1"/>
</dbReference>
<dbReference type="EMBL" id="LT629710">
    <property type="protein sequence ID" value="SDP46875.1"/>
    <property type="molecule type" value="Genomic_DNA"/>
</dbReference>
<dbReference type="InterPro" id="IPR024078">
    <property type="entry name" value="LmbE-like_dom_sf"/>
</dbReference>
<dbReference type="GO" id="GO:0016811">
    <property type="term" value="F:hydrolase activity, acting on carbon-nitrogen (but not peptide) bonds, in linear amides"/>
    <property type="evidence" value="ECO:0007669"/>
    <property type="project" value="TreeGrafter"/>
</dbReference>
<feature type="compositionally biased region" description="Pro residues" evidence="2">
    <location>
        <begin position="243"/>
        <end position="255"/>
    </location>
</feature>
<reference evidence="3 4" key="1">
    <citation type="submission" date="2016-10" db="EMBL/GenBank/DDBJ databases">
        <authorList>
            <person name="de Groot N.N."/>
        </authorList>
    </citation>
    <scope>NUCLEOTIDE SEQUENCE [LARGE SCALE GENOMIC DNA]</scope>
    <source>
        <strain evidence="4">P4-7,KCTC 19426,CECT 7604</strain>
    </source>
</reference>
<dbReference type="STRING" id="1090615.SAMN04515671_4365"/>
<evidence type="ECO:0000256" key="1">
    <source>
        <dbReference type="ARBA" id="ARBA00022833"/>
    </source>
</evidence>
<organism evidence="3 4">
    <name type="scientific">Nakamurella panacisegetis</name>
    <dbReference type="NCBI Taxonomy" id="1090615"/>
    <lineage>
        <taxon>Bacteria</taxon>
        <taxon>Bacillati</taxon>
        <taxon>Actinomycetota</taxon>
        <taxon>Actinomycetes</taxon>
        <taxon>Nakamurellales</taxon>
        <taxon>Nakamurellaceae</taxon>
        <taxon>Nakamurella</taxon>
    </lineage>
</organism>
<dbReference type="OrthoDB" id="3514174at2"/>
<protein>
    <submittedName>
        <fullName evidence="3">N-acetylglucosaminyl deacetylase, LmbE family</fullName>
    </submittedName>
</protein>
<keyword evidence="1" id="KW-0862">Zinc</keyword>
<dbReference type="GO" id="GO:0016137">
    <property type="term" value="P:glycoside metabolic process"/>
    <property type="evidence" value="ECO:0007669"/>
    <property type="project" value="UniProtKB-ARBA"/>
</dbReference>
<feature type="region of interest" description="Disordered" evidence="2">
    <location>
        <begin position="228"/>
        <end position="261"/>
    </location>
</feature>
<keyword evidence="4" id="KW-1185">Reference proteome</keyword>
<evidence type="ECO:0000256" key="2">
    <source>
        <dbReference type="SAM" id="MobiDB-lite"/>
    </source>
</evidence>
<dbReference type="RefSeq" id="WP_090480399.1">
    <property type="nucleotide sequence ID" value="NZ_LT629710.1"/>
</dbReference>
<dbReference type="PANTHER" id="PTHR12993">
    <property type="entry name" value="N-ACETYLGLUCOSAMINYL-PHOSPHATIDYLINOSITOL DE-N-ACETYLASE-RELATED"/>
    <property type="match status" value="1"/>
</dbReference>
<dbReference type="AlphaFoldDB" id="A0A1H0SZC0"/>
<dbReference type="Gene3D" id="3.40.50.10320">
    <property type="entry name" value="LmbE-like"/>
    <property type="match status" value="1"/>
</dbReference>
<accession>A0A1H0SZC0</accession>
<dbReference type="SUPFAM" id="SSF102588">
    <property type="entry name" value="LmbE-like"/>
    <property type="match status" value="1"/>
</dbReference>
<gene>
    <name evidence="3" type="ORF">SAMN04515671_4365</name>
</gene>
<sequence>MRSGGVDHPVATALPNWGCVLAVVAHPDDESFGLGAILDAFRTNGTRTAVLCLTHGEVSTLRSDTGVLAELREREFGAAAELLGVGWVALRDYPDGGLPQVSPGLLSGEAAAAVAAVEADGLLVFDPGGVTGHPDHAASTAAALRAAAELDLPVLGWTLPDDVAAQLNRELGATFAGHRPDDIDIALPVTRARQLAASAAHVSQAIPTSVLWRRLALLGGTEHLRWLRPPGLNGTGTVAGPPQAGPPHAGPPQAGPPQGGS</sequence>
<dbReference type="InterPro" id="IPR003737">
    <property type="entry name" value="GlcNAc_PI_deacetylase-related"/>
</dbReference>
<dbReference type="Proteomes" id="UP000198741">
    <property type="component" value="Chromosome I"/>
</dbReference>
<dbReference type="PANTHER" id="PTHR12993:SF11">
    <property type="entry name" value="N-ACETYLGLUCOSAMINYL-PHOSPHATIDYLINOSITOL DE-N-ACETYLASE"/>
    <property type="match status" value="1"/>
</dbReference>
<proteinExistence type="predicted"/>
<evidence type="ECO:0000313" key="4">
    <source>
        <dbReference type="Proteomes" id="UP000198741"/>
    </source>
</evidence>